<keyword evidence="2" id="KW-0812">Transmembrane</keyword>
<evidence type="ECO:0000256" key="1">
    <source>
        <dbReference type="SAM" id="MobiDB-lite"/>
    </source>
</evidence>
<dbReference type="Proteomes" id="UP000018291">
    <property type="component" value="Unassembled WGS sequence"/>
</dbReference>
<gene>
    <name evidence="3" type="ORF">BN381_290024</name>
</gene>
<organism evidence="3 4">
    <name type="scientific">Candidatus Neomicrothrix parvicella RN1</name>
    <dbReference type="NCBI Taxonomy" id="1229780"/>
    <lineage>
        <taxon>Bacteria</taxon>
        <taxon>Bacillati</taxon>
        <taxon>Actinomycetota</taxon>
        <taxon>Acidimicrobiia</taxon>
        <taxon>Acidimicrobiales</taxon>
        <taxon>Microthrixaceae</taxon>
        <taxon>Candidatus Neomicrothrix</taxon>
    </lineage>
</organism>
<keyword evidence="2" id="KW-0472">Membrane</keyword>
<protein>
    <recommendedName>
        <fullName evidence="5">Polysaccharide biosynthesis protein</fullName>
    </recommendedName>
</protein>
<evidence type="ECO:0000313" key="4">
    <source>
        <dbReference type="Proteomes" id="UP000018291"/>
    </source>
</evidence>
<sequence length="442" mass="44840">MTRVTLRSGVFGDGVSLGAGAALNGLFAYGFLLVGSRSFGVAFAPVSSVWSVWALTAAAVTVPTHHSVLRRAVSQGRSTHLRSLLVPAIGAGLVVSMATWPFRSHLFSTWSLIPPLVCGALVPAAALLGWWRGSLSSEGRYGRVGVNLAMEGGVRLGTALVLIALNAPPVALALAILSGYLPTMVTLAASRAGWRSEVAIPEVAIPEVELLERPQANELTDAAFSAGVVAVALAVQVAQTVPVLSTSARATRADVVGLFNLIAIGRVPLLIGGAALFRLTHWLSEGAPNERALRARSMVGWASAPVLVLSAGAGALLGPPLLPVLFGPTSQTSSTLAALVGAASAAALLATAGAVVLAVQHQGWRLMWWSVASVGVGATVALGVPADVAVRGASGYLTVTLLLLAGALLISPGARDLPTAKPGSTVPPVAAGGDGNTRRVDP</sequence>
<feature type="transmembrane region" description="Helical" evidence="2">
    <location>
        <begin position="366"/>
        <end position="386"/>
    </location>
</feature>
<accession>R4YZ39</accession>
<feature type="transmembrane region" description="Helical" evidence="2">
    <location>
        <begin position="112"/>
        <end position="132"/>
    </location>
</feature>
<feature type="region of interest" description="Disordered" evidence="1">
    <location>
        <begin position="419"/>
        <end position="442"/>
    </location>
</feature>
<evidence type="ECO:0000313" key="3">
    <source>
        <dbReference type="EMBL" id="CCM63665.1"/>
    </source>
</evidence>
<feature type="transmembrane region" description="Helical" evidence="2">
    <location>
        <begin position="298"/>
        <end position="317"/>
    </location>
</feature>
<dbReference type="RefSeq" id="WP_012226659.1">
    <property type="nucleotide sequence ID" value="NZ_HG422565.1"/>
</dbReference>
<feature type="transmembrane region" description="Helical" evidence="2">
    <location>
        <begin position="12"/>
        <end position="33"/>
    </location>
</feature>
<reference evidence="3 4" key="1">
    <citation type="journal article" date="2013" name="ISME J.">
        <title>Metabolic model for the filamentous 'Candidatus Microthrix parvicella' based on genomic and metagenomic analyses.</title>
        <authorList>
            <person name="Jon McIlroy S."/>
            <person name="Kristiansen R."/>
            <person name="Albertsen M."/>
            <person name="Michael Karst S."/>
            <person name="Rossetti S."/>
            <person name="Lund Nielsen J."/>
            <person name="Tandoi V."/>
            <person name="James Seviour R."/>
            <person name="Nielsen P.H."/>
        </authorList>
    </citation>
    <scope>NUCLEOTIDE SEQUENCE [LARGE SCALE GENOMIC DNA]</scope>
    <source>
        <strain evidence="3 4">RN1</strain>
    </source>
</reference>
<dbReference type="AlphaFoldDB" id="R4YZ39"/>
<keyword evidence="2" id="KW-1133">Transmembrane helix</keyword>
<dbReference type="eggNOG" id="ENOG502ZQ1G">
    <property type="taxonomic scope" value="Bacteria"/>
</dbReference>
<feature type="transmembrane region" description="Helical" evidence="2">
    <location>
        <begin position="83"/>
        <end position="100"/>
    </location>
</feature>
<evidence type="ECO:0008006" key="5">
    <source>
        <dbReference type="Google" id="ProtNLM"/>
    </source>
</evidence>
<keyword evidence="4" id="KW-1185">Reference proteome</keyword>
<dbReference type="EMBL" id="CANL01000022">
    <property type="protein sequence ID" value="CCM63665.1"/>
    <property type="molecule type" value="Genomic_DNA"/>
</dbReference>
<feature type="transmembrane region" description="Helical" evidence="2">
    <location>
        <begin position="392"/>
        <end position="411"/>
    </location>
</feature>
<proteinExistence type="predicted"/>
<comment type="caution">
    <text evidence="3">The sequence shown here is derived from an EMBL/GenBank/DDBJ whole genome shotgun (WGS) entry which is preliminary data.</text>
</comment>
<evidence type="ECO:0000256" key="2">
    <source>
        <dbReference type="SAM" id="Phobius"/>
    </source>
</evidence>
<name>R4YZ39_9ACTN</name>
<dbReference type="HOGENOM" id="CLU_619218_0_0_11"/>
<feature type="transmembrane region" description="Helical" evidence="2">
    <location>
        <begin position="39"/>
        <end position="62"/>
    </location>
</feature>
<feature type="transmembrane region" description="Helical" evidence="2">
    <location>
        <begin position="258"/>
        <end position="277"/>
    </location>
</feature>
<feature type="transmembrane region" description="Helical" evidence="2">
    <location>
        <begin position="337"/>
        <end position="359"/>
    </location>
</feature>
<dbReference type="STRING" id="1229780.BN381_290024"/>
<feature type="transmembrane region" description="Helical" evidence="2">
    <location>
        <begin position="219"/>
        <end position="238"/>
    </location>
</feature>